<accession>A0A9R1D6I9</accession>
<sequence length="319" mass="37183">MVDNLNPLFNRVRKVNRNLNSLIFSWNHDYGTNIFSKDWDNLIILDSCRYDTLKSITNKNKSSSIISRGSSSYEFVKNNFEKQLHDTIYITTNPHIEKIEKNEFFIIKKIYDEYEDSFNINERRTMLDNLRKESQRMVHENPNKKLIIHSMIPHAPYISSEAENLRKKLSEEKNITFVNSKGGRGANTQEKAKNKTNPNKFYSLLGAAKNGYISDNRLYEIYKQEVKTGFNWGEKLANELDGKSIITADHGELLGERLLPLLAKEYGHHCNIYCEELRKVPWVVYPSDNRRNIIASEPVDTQHTQTNIEENLKALGYKN</sequence>
<dbReference type="Proteomes" id="UP001139494">
    <property type="component" value="Unassembled WGS sequence"/>
</dbReference>
<organism evidence="1 2">
    <name type="scientific">Natronomonas aquatica</name>
    <dbReference type="NCBI Taxonomy" id="2841590"/>
    <lineage>
        <taxon>Archaea</taxon>
        <taxon>Methanobacteriati</taxon>
        <taxon>Methanobacteriota</taxon>
        <taxon>Stenosarchaea group</taxon>
        <taxon>Halobacteria</taxon>
        <taxon>Halobacteriales</taxon>
        <taxon>Natronomonadaceae</taxon>
        <taxon>Natronomonas</taxon>
    </lineage>
</organism>
<comment type="caution">
    <text evidence="1">The sequence shown here is derived from an EMBL/GenBank/DDBJ whole genome shotgun (WGS) entry which is preliminary data.</text>
</comment>
<gene>
    <name evidence="1" type="ORF">KM295_06420</name>
</gene>
<reference evidence="1" key="1">
    <citation type="journal article" date="2023" name="Front. Microbiol.">
        <title>Genomic-based phylogenetic and metabolic analyses of the genus Natronomonas, and description of Natronomonas aquatica sp. nov.</title>
        <authorList>
            <person name="Garcia-Roldan A."/>
            <person name="Duran-Viseras A."/>
            <person name="de la Haba R.R."/>
            <person name="Corral P."/>
            <person name="Sanchez-Porro C."/>
            <person name="Ventosa A."/>
        </authorList>
    </citation>
    <scope>NUCLEOTIDE SEQUENCE</scope>
    <source>
        <strain evidence="1">F2-12</strain>
    </source>
</reference>
<evidence type="ECO:0000313" key="1">
    <source>
        <dbReference type="EMBL" id="MCQ4333127.1"/>
    </source>
</evidence>
<dbReference type="RefSeq" id="WP_256029146.1">
    <property type="nucleotide sequence ID" value="NZ_JAHLKM010000005.1"/>
</dbReference>
<dbReference type="Gene3D" id="3.40.720.10">
    <property type="entry name" value="Alkaline Phosphatase, subunit A"/>
    <property type="match status" value="1"/>
</dbReference>
<name>A0A9R1D6I9_9EURY</name>
<protein>
    <submittedName>
        <fullName evidence="1">Uncharacterized protein</fullName>
    </submittedName>
</protein>
<evidence type="ECO:0000313" key="2">
    <source>
        <dbReference type="Proteomes" id="UP001139494"/>
    </source>
</evidence>
<dbReference type="AlphaFoldDB" id="A0A9R1D6I9"/>
<dbReference type="EMBL" id="JAHLKM010000005">
    <property type="protein sequence ID" value="MCQ4333127.1"/>
    <property type="molecule type" value="Genomic_DNA"/>
</dbReference>
<keyword evidence="2" id="KW-1185">Reference proteome</keyword>
<dbReference type="InterPro" id="IPR017850">
    <property type="entry name" value="Alkaline_phosphatase_core_sf"/>
</dbReference>
<proteinExistence type="predicted"/>